<keyword evidence="2" id="KW-0812">Transmembrane</keyword>
<feature type="coiled-coil region" evidence="1">
    <location>
        <begin position="80"/>
        <end position="107"/>
    </location>
</feature>
<keyword evidence="2" id="KW-1133">Transmembrane helix</keyword>
<keyword evidence="1" id="KW-0175">Coiled coil</keyword>
<name>T0JUH1_9BACT</name>
<dbReference type="EMBL" id="AUPZ01000002">
    <property type="protein sequence ID" value="EQB40647.1"/>
    <property type="molecule type" value="Genomic_DNA"/>
</dbReference>
<dbReference type="STRING" id="1172190.M947_02230"/>
<dbReference type="GO" id="GO:0043107">
    <property type="term" value="P:type IV pilus-dependent motility"/>
    <property type="evidence" value="ECO:0007669"/>
    <property type="project" value="InterPro"/>
</dbReference>
<evidence type="ECO:0008006" key="5">
    <source>
        <dbReference type="Google" id="ProtNLM"/>
    </source>
</evidence>
<dbReference type="OrthoDB" id="5333854at2"/>
<dbReference type="RefSeq" id="WP_021286727.1">
    <property type="nucleotide sequence ID" value="NZ_AUPZ01000002.1"/>
</dbReference>
<dbReference type="InterPro" id="IPR007445">
    <property type="entry name" value="PilO"/>
</dbReference>
<dbReference type="PATRIC" id="fig|1172190.3.peg.437"/>
<gene>
    <name evidence="3" type="ORF">M947_02230</name>
</gene>
<protein>
    <recommendedName>
        <fullName evidence="5">Pilus assembly protein PilO</fullName>
    </recommendedName>
</protein>
<evidence type="ECO:0000256" key="1">
    <source>
        <dbReference type="SAM" id="Coils"/>
    </source>
</evidence>
<dbReference type="Gene3D" id="3.30.70.60">
    <property type="match status" value="1"/>
</dbReference>
<evidence type="ECO:0000256" key="2">
    <source>
        <dbReference type="SAM" id="Phobius"/>
    </source>
</evidence>
<keyword evidence="2" id="KW-0472">Membrane</keyword>
<dbReference type="AlphaFoldDB" id="T0JUH1"/>
<organism evidence="3 4">
    <name type="scientific">Sulfurimonas hongkongensis</name>
    <dbReference type="NCBI Taxonomy" id="1172190"/>
    <lineage>
        <taxon>Bacteria</taxon>
        <taxon>Pseudomonadati</taxon>
        <taxon>Campylobacterota</taxon>
        <taxon>Epsilonproteobacteria</taxon>
        <taxon>Campylobacterales</taxon>
        <taxon>Sulfurimonadaceae</taxon>
        <taxon>Sulfurimonas</taxon>
    </lineage>
</organism>
<dbReference type="Proteomes" id="UP000015520">
    <property type="component" value="Unassembled WGS sequence"/>
</dbReference>
<reference evidence="3 4" key="1">
    <citation type="submission" date="2013-07" db="EMBL/GenBank/DDBJ databases">
        <title>Sulfurimonas hongkongensis AST-10 Genome Sequencing.</title>
        <authorList>
            <person name="Cai L."/>
            <person name="Zhang T."/>
        </authorList>
    </citation>
    <scope>NUCLEOTIDE SEQUENCE [LARGE SCALE GENOMIC DNA]</scope>
    <source>
        <strain evidence="3 4">AST-10</strain>
    </source>
</reference>
<dbReference type="GO" id="GO:0043683">
    <property type="term" value="P:type IV pilus assembly"/>
    <property type="evidence" value="ECO:0007669"/>
    <property type="project" value="InterPro"/>
</dbReference>
<dbReference type="InterPro" id="IPR014717">
    <property type="entry name" value="Transl_elong_EF1B/ribsomal_bS6"/>
</dbReference>
<keyword evidence="4" id="KW-1185">Reference proteome</keyword>
<sequence>MKINIEDYLQSIDASFKNKSQKDIYMTYIMIFSVIFAFSYLLFWDSSEAAFKEKNDQINKITSKINADKAYLQINPESKIASLDHEIKRLNRDLEIYKENNAYIKSKIETISSLIYDERVWGEYLHSISTNAKKYGIKIIDFTNEYASTNKAFGHILDIDLKTTANYKNSLKFINSLEQSDLVVDIHKLGIKANKRLDTNLSISVWGITY</sequence>
<feature type="transmembrane region" description="Helical" evidence="2">
    <location>
        <begin position="25"/>
        <end position="44"/>
    </location>
</feature>
<comment type="caution">
    <text evidence="3">The sequence shown here is derived from an EMBL/GenBank/DDBJ whole genome shotgun (WGS) entry which is preliminary data.</text>
</comment>
<evidence type="ECO:0000313" key="3">
    <source>
        <dbReference type="EMBL" id="EQB40647.1"/>
    </source>
</evidence>
<dbReference type="eggNOG" id="ENOG5031TAR">
    <property type="taxonomic scope" value="Bacteria"/>
</dbReference>
<accession>T0JUH1</accession>
<dbReference type="Pfam" id="PF04350">
    <property type="entry name" value="PilO"/>
    <property type="match status" value="1"/>
</dbReference>
<proteinExistence type="predicted"/>
<evidence type="ECO:0000313" key="4">
    <source>
        <dbReference type="Proteomes" id="UP000015520"/>
    </source>
</evidence>